<dbReference type="Gene3D" id="2.170.270.10">
    <property type="entry name" value="SET domain"/>
    <property type="match status" value="1"/>
</dbReference>
<feature type="domain" description="SET" evidence="1">
    <location>
        <begin position="123"/>
        <end position="309"/>
    </location>
</feature>
<dbReference type="CDD" id="cd20071">
    <property type="entry name" value="SET_SMYD"/>
    <property type="match status" value="1"/>
</dbReference>
<dbReference type="AlphaFoldDB" id="A0A284RIB8"/>
<dbReference type="PANTHER" id="PTHR47332:SF4">
    <property type="entry name" value="SET DOMAIN-CONTAINING PROTEIN 5"/>
    <property type="match status" value="1"/>
</dbReference>
<dbReference type="OMA" id="MFRNVES"/>
<reference evidence="3" key="1">
    <citation type="journal article" date="2017" name="Nat. Ecol. Evol.">
        <title>Genome expansion and lineage-specific genetic innovations in the forest pathogenic fungi Armillaria.</title>
        <authorList>
            <person name="Sipos G."/>
            <person name="Prasanna A.N."/>
            <person name="Walter M.C."/>
            <person name="O'Connor E."/>
            <person name="Balint B."/>
            <person name="Krizsan K."/>
            <person name="Kiss B."/>
            <person name="Hess J."/>
            <person name="Varga T."/>
            <person name="Slot J."/>
            <person name="Riley R."/>
            <person name="Boka B."/>
            <person name="Rigling D."/>
            <person name="Barry K."/>
            <person name="Lee J."/>
            <person name="Mihaltcheva S."/>
            <person name="LaButti K."/>
            <person name="Lipzen A."/>
            <person name="Waldron R."/>
            <person name="Moloney N.M."/>
            <person name="Sperisen C."/>
            <person name="Kredics L."/>
            <person name="Vagvoelgyi C."/>
            <person name="Patrignani A."/>
            <person name="Fitzpatrick D."/>
            <person name="Nagy I."/>
            <person name="Doyle S."/>
            <person name="Anderson J.B."/>
            <person name="Grigoriev I.V."/>
            <person name="Gueldener U."/>
            <person name="Muensterkoetter M."/>
            <person name="Nagy L.G."/>
        </authorList>
    </citation>
    <scope>NUCLEOTIDE SEQUENCE [LARGE SCALE GENOMIC DNA]</scope>
    <source>
        <strain evidence="3">C18/9</strain>
    </source>
</reference>
<evidence type="ECO:0000313" key="3">
    <source>
        <dbReference type="Proteomes" id="UP000219338"/>
    </source>
</evidence>
<dbReference type="PROSITE" id="PS50280">
    <property type="entry name" value="SET"/>
    <property type="match status" value="1"/>
</dbReference>
<accession>A0A284RIB8</accession>
<dbReference type="InterPro" id="IPR053185">
    <property type="entry name" value="SET_domain_protein"/>
</dbReference>
<protein>
    <recommendedName>
        <fullName evidence="1">SET domain-containing protein</fullName>
    </recommendedName>
</protein>
<keyword evidence="3" id="KW-1185">Reference proteome</keyword>
<evidence type="ECO:0000313" key="2">
    <source>
        <dbReference type="EMBL" id="SJL08496.1"/>
    </source>
</evidence>
<dbReference type="PANTHER" id="PTHR47332">
    <property type="entry name" value="SET DOMAIN-CONTAINING PROTEIN 5"/>
    <property type="match status" value="1"/>
</dbReference>
<dbReference type="InterPro" id="IPR001214">
    <property type="entry name" value="SET_dom"/>
</dbReference>
<dbReference type="STRING" id="47428.A0A284RIB8"/>
<dbReference type="InterPro" id="IPR046341">
    <property type="entry name" value="SET_dom_sf"/>
</dbReference>
<dbReference type="Pfam" id="PF00856">
    <property type="entry name" value="SET"/>
    <property type="match status" value="1"/>
</dbReference>
<dbReference type="EMBL" id="FUEG01000009">
    <property type="protein sequence ID" value="SJL08496.1"/>
    <property type="molecule type" value="Genomic_DNA"/>
</dbReference>
<dbReference type="Proteomes" id="UP000219338">
    <property type="component" value="Unassembled WGS sequence"/>
</dbReference>
<dbReference type="SMART" id="SM00317">
    <property type="entry name" value="SET"/>
    <property type="match status" value="1"/>
</dbReference>
<dbReference type="OrthoDB" id="5945798at2759"/>
<gene>
    <name evidence="2" type="ORF">ARMOST_11860</name>
</gene>
<sequence length="457" mass="51939">MVHRFLNAAKANWRFSKSLKPTARNVKWNPQMNKVRNFLEQINGLTREDFEMLMRMLGLPDDNIKAWAPLPDEHDPGIFKYESHPDDDVRIHVQVGDSQCLLTNWVKQRLEHIPGFPRPVKETGGAYRISSTLHTGLGMFAERRFKTGDLIADERPLMVFPMGPPTDLNFITSIVNGARNNEPKYTQDLLGSIFERMSEENREVFMGLCTNGRLHDGPVLGVALANAYYLADDLKDETEFVQSLAQPLAPDDELLRRLGKYSSIGKDLSRVNHSCSPNAAKKFRMSTFSMQLCAARDIEEGEEITTAYTDNLEPAAERARQLLSRGIDCTCRACLDPAKSDPIRAAVRNRPVLYSPRGTRQGDAWIGPALQTLARIEEEGLEASPEYSHTLRQLFNAYAYVKDEENALVYGKKLWLANLAAGNPLYDMFRNVESMKKSLQWTRPKWLWGVQKRHVIL</sequence>
<name>A0A284RIB8_ARMOS</name>
<dbReference type="SUPFAM" id="SSF82199">
    <property type="entry name" value="SET domain"/>
    <property type="match status" value="1"/>
</dbReference>
<proteinExistence type="predicted"/>
<evidence type="ECO:0000259" key="1">
    <source>
        <dbReference type="PROSITE" id="PS50280"/>
    </source>
</evidence>
<organism evidence="2 3">
    <name type="scientific">Armillaria ostoyae</name>
    <name type="common">Armillaria root rot fungus</name>
    <dbReference type="NCBI Taxonomy" id="47428"/>
    <lineage>
        <taxon>Eukaryota</taxon>
        <taxon>Fungi</taxon>
        <taxon>Dikarya</taxon>
        <taxon>Basidiomycota</taxon>
        <taxon>Agaricomycotina</taxon>
        <taxon>Agaricomycetes</taxon>
        <taxon>Agaricomycetidae</taxon>
        <taxon>Agaricales</taxon>
        <taxon>Marasmiineae</taxon>
        <taxon>Physalacriaceae</taxon>
        <taxon>Armillaria</taxon>
    </lineage>
</organism>